<keyword evidence="11" id="KW-1185">Reference proteome</keyword>
<dbReference type="PANTHER" id="PTHR43343:SF3">
    <property type="entry name" value="PROTEASE DO-LIKE 8, CHLOROPLASTIC"/>
    <property type="match status" value="1"/>
</dbReference>
<comment type="similarity">
    <text evidence="1">Belongs to the peptidase S1C family.</text>
</comment>
<dbReference type="InterPro" id="IPR001940">
    <property type="entry name" value="Peptidase_S1C"/>
</dbReference>
<keyword evidence="2 10" id="KW-0645">Protease</keyword>
<dbReference type="InterPro" id="IPR051201">
    <property type="entry name" value="Chloro_Bact_Ser_Proteases"/>
</dbReference>
<dbReference type="EnsemblBacteria" id="CAD72053">
    <property type="protein sequence ID" value="CAD72053"/>
    <property type="gene ID" value="RB1359"/>
</dbReference>
<dbReference type="PRINTS" id="PR00834">
    <property type="entry name" value="PROTEASES2C"/>
</dbReference>
<evidence type="ECO:0000256" key="3">
    <source>
        <dbReference type="ARBA" id="ARBA00022729"/>
    </source>
</evidence>
<dbReference type="SUPFAM" id="SSF50156">
    <property type="entry name" value="PDZ domain-like"/>
    <property type="match status" value="2"/>
</dbReference>
<dbReference type="PROSITE" id="PS50106">
    <property type="entry name" value="PDZ"/>
    <property type="match status" value="2"/>
</dbReference>
<feature type="binding site" evidence="8">
    <location>
        <begin position="376"/>
        <end position="378"/>
    </location>
    <ligand>
        <name>substrate</name>
    </ligand>
</feature>
<dbReference type="NCBIfam" id="TIGR02037">
    <property type="entry name" value="degP_htrA_DO"/>
    <property type="match status" value="1"/>
</dbReference>
<dbReference type="FunFam" id="2.40.10.10:FF:000001">
    <property type="entry name" value="Periplasmic serine protease DegS"/>
    <property type="match status" value="1"/>
</dbReference>
<dbReference type="Proteomes" id="UP000001025">
    <property type="component" value="Chromosome"/>
</dbReference>
<dbReference type="Pfam" id="PF13180">
    <property type="entry name" value="PDZ_2"/>
    <property type="match status" value="2"/>
</dbReference>
<protein>
    <submittedName>
        <fullName evidence="10">Probable serine protease do-like DEGP</fullName>
        <ecNumber evidence="10">3.4.21.-</ecNumber>
    </submittedName>
</protein>
<evidence type="ECO:0000256" key="1">
    <source>
        <dbReference type="ARBA" id="ARBA00010541"/>
    </source>
</evidence>
<evidence type="ECO:0000256" key="8">
    <source>
        <dbReference type="PIRSR" id="PIRSR611782-2"/>
    </source>
</evidence>
<dbReference type="EMBL" id="BX294135">
    <property type="protein sequence ID" value="CAD72053.1"/>
    <property type="molecule type" value="Genomic_DNA"/>
</dbReference>
<feature type="binding site" evidence="8">
    <location>
        <position position="271"/>
    </location>
    <ligand>
        <name>substrate</name>
    </ligand>
</feature>
<dbReference type="Gene3D" id="2.30.42.10">
    <property type="match status" value="2"/>
</dbReference>
<feature type="domain" description="PDZ" evidence="9">
    <location>
        <begin position="519"/>
        <end position="602"/>
    </location>
</feature>
<feature type="active site" description="Charge relay system" evidence="7">
    <location>
        <position position="301"/>
    </location>
</feature>
<dbReference type="HOGENOM" id="CLU_020120_1_0_0"/>
<name>Q7UXF4_RHOBA</name>
<dbReference type="STRING" id="243090.RB1359"/>
<dbReference type="EC" id="3.4.21.-" evidence="10"/>
<dbReference type="GO" id="GO:0006508">
    <property type="term" value="P:proteolysis"/>
    <property type="evidence" value="ECO:0007669"/>
    <property type="project" value="UniProtKB-KW"/>
</dbReference>
<keyword evidence="4" id="KW-0677">Repeat</keyword>
<dbReference type="GO" id="GO:0004252">
    <property type="term" value="F:serine-type endopeptidase activity"/>
    <property type="evidence" value="ECO:0007669"/>
    <property type="project" value="InterPro"/>
</dbReference>
<dbReference type="Gene3D" id="2.40.10.120">
    <property type="match status" value="1"/>
</dbReference>
<feature type="active site" description="Charge relay system" evidence="7">
    <location>
        <position position="271"/>
    </location>
</feature>
<dbReference type="InterPro" id="IPR036034">
    <property type="entry name" value="PDZ_sf"/>
</dbReference>
<dbReference type="eggNOG" id="COG0265">
    <property type="taxonomic scope" value="Bacteria"/>
</dbReference>
<reference evidence="10 11" key="1">
    <citation type="journal article" date="2003" name="Proc. Natl. Acad. Sci. U.S.A.">
        <title>Complete genome sequence of the marine planctomycete Pirellula sp. strain 1.</title>
        <authorList>
            <person name="Gloeckner F.O."/>
            <person name="Kube M."/>
            <person name="Bauer M."/>
            <person name="Teeling H."/>
            <person name="Lombardot T."/>
            <person name="Ludwig W."/>
            <person name="Gade D."/>
            <person name="Beck A."/>
            <person name="Borzym K."/>
            <person name="Heitmann K."/>
            <person name="Rabus R."/>
            <person name="Schlesner H."/>
            <person name="Amann R."/>
            <person name="Reinhardt R."/>
        </authorList>
    </citation>
    <scope>NUCLEOTIDE SEQUENCE [LARGE SCALE GENOMIC DNA]</scope>
    <source>
        <strain evidence="11">DSM 10527 / NCIMB 13988 / SH1</strain>
    </source>
</reference>
<evidence type="ECO:0000256" key="2">
    <source>
        <dbReference type="ARBA" id="ARBA00022670"/>
    </source>
</evidence>
<dbReference type="FunCoup" id="Q7UXF4">
    <property type="interactions" value="452"/>
</dbReference>
<evidence type="ECO:0000259" key="9">
    <source>
        <dbReference type="PROSITE" id="PS50106"/>
    </source>
</evidence>
<evidence type="ECO:0000256" key="5">
    <source>
        <dbReference type="ARBA" id="ARBA00022801"/>
    </source>
</evidence>
<evidence type="ECO:0000256" key="4">
    <source>
        <dbReference type="ARBA" id="ARBA00022737"/>
    </source>
</evidence>
<evidence type="ECO:0000256" key="7">
    <source>
        <dbReference type="PIRSR" id="PIRSR611782-1"/>
    </source>
</evidence>
<dbReference type="Pfam" id="PF13365">
    <property type="entry name" value="Trypsin_2"/>
    <property type="match status" value="1"/>
</dbReference>
<evidence type="ECO:0000256" key="6">
    <source>
        <dbReference type="ARBA" id="ARBA00022825"/>
    </source>
</evidence>
<evidence type="ECO:0000313" key="11">
    <source>
        <dbReference type="Proteomes" id="UP000001025"/>
    </source>
</evidence>
<dbReference type="InterPro" id="IPR009003">
    <property type="entry name" value="Peptidase_S1_PA"/>
</dbReference>
<feature type="domain" description="PDZ" evidence="9">
    <location>
        <begin position="422"/>
        <end position="513"/>
    </location>
</feature>
<organism evidence="10 11">
    <name type="scientific">Rhodopirellula baltica (strain DSM 10527 / NCIMB 13988 / SH1)</name>
    <dbReference type="NCBI Taxonomy" id="243090"/>
    <lineage>
        <taxon>Bacteria</taxon>
        <taxon>Pseudomonadati</taxon>
        <taxon>Planctomycetota</taxon>
        <taxon>Planctomycetia</taxon>
        <taxon>Pirellulales</taxon>
        <taxon>Pirellulaceae</taxon>
        <taxon>Rhodopirellula</taxon>
    </lineage>
</organism>
<dbReference type="AlphaFoldDB" id="Q7UXF4"/>
<dbReference type="SUPFAM" id="SSF50494">
    <property type="entry name" value="Trypsin-like serine proteases"/>
    <property type="match status" value="1"/>
</dbReference>
<proteinExistence type="inferred from homology"/>
<dbReference type="InterPro" id="IPR001478">
    <property type="entry name" value="PDZ"/>
</dbReference>
<dbReference type="PATRIC" id="fig|243090.15.peg.628"/>
<dbReference type="KEGG" id="rba:RB1359"/>
<dbReference type="PANTHER" id="PTHR43343">
    <property type="entry name" value="PEPTIDASE S12"/>
    <property type="match status" value="1"/>
</dbReference>
<sequence>MTLVLSLSAQQLTGPPPSAPRGRLVRGRLVSSVIQSQHISDQIRSLDWRRAEAGLLAWETFSTTCLRFKVNQMGTGRSSTASRKLMGASAIRRRATHGNCLDEVAKHCVDFATVRAKYHSPAHPPLENTLTMRNQWKPISFALGSLWVATLTAAVVVSLPDGLRSDAMADQTTQRAGAIDPGQGLNTAQDLSASFRTVAEAMRPSVVSVSSKTSAKAVASRLPPGLRSQLPPGFEKYFEDPSQGGRQMPEREGQGSGVIVREDGYILTNNHVVEDADEVYVELSDDRRLEAEVVGTDPETDLAVLKIEADNLRAIAFGDSDAIQVGDWVLAIGSPFGLDQTVTAGIISGKNRNRRIVNNGNGFEDFLQTDAAINPGNSGGPLVNLRGELVGINTAILSRSGASAGIGFAIPVSLARPVLTSIIEYGQVRRGFLGAQVRDVTPELVAEMGLKVDDGALIQGVLDKQPAANANLQPGDVVVSVDGKKVRSSSQLVNYIASRPPGASVAMVINRDGETLTKTVNLQERTSEAMAMFNGGSVLGAKLEPITPESAQRYGYSGMDSGLIVLSVEDGGIADESGLMAGDVIESAGGNAVSSVTALQAIITEAKRQGIPLRLIIRRGNTRMIVPLQ</sequence>
<gene>
    <name evidence="10" type="ordered locus">RB1359</name>
</gene>
<keyword evidence="6" id="KW-0720">Serine protease</keyword>
<keyword evidence="5 10" id="KW-0378">Hydrolase</keyword>
<feature type="active site" description="Charge relay system" evidence="7">
    <location>
        <position position="378"/>
    </location>
</feature>
<dbReference type="InterPro" id="IPR011782">
    <property type="entry name" value="Pept_S1C_Do"/>
</dbReference>
<dbReference type="InParanoid" id="Q7UXF4"/>
<accession>Q7UXF4</accession>
<keyword evidence="3" id="KW-0732">Signal</keyword>
<feature type="binding site" evidence="8">
    <location>
        <position position="301"/>
    </location>
    <ligand>
        <name>substrate</name>
    </ligand>
</feature>
<dbReference type="SMART" id="SM00228">
    <property type="entry name" value="PDZ"/>
    <property type="match status" value="2"/>
</dbReference>
<evidence type="ECO:0000313" key="10">
    <source>
        <dbReference type="EMBL" id="CAD72053.1"/>
    </source>
</evidence>
<dbReference type="OrthoDB" id="248175at2"/>